<dbReference type="Pfam" id="PF02910">
    <property type="entry name" value="Succ_DH_flav_C"/>
    <property type="match status" value="1"/>
</dbReference>
<evidence type="ECO:0000256" key="5">
    <source>
        <dbReference type="ARBA" id="ARBA00022630"/>
    </source>
</evidence>
<dbReference type="SUPFAM" id="SSF56425">
    <property type="entry name" value="Succinate dehydrogenase/fumarate reductase flavoprotein, catalytic domain"/>
    <property type="match status" value="1"/>
</dbReference>
<dbReference type="InterPro" id="IPR036188">
    <property type="entry name" value="FAD/NAD-bd_sf"/>
</dbReference>
<sequence length="514" mass="53499">MPEKLPPIIIVGGGLAGVFCALKLAPRPVAILAPTPVGASGSSYWAQGGIAAAVSEGDTPEHHADDTVAAGGGIVDRDIALGMAQEARARVDDLAAMGAPFDRRDGGAFAPSQEAAHSHRRIVRVTGDAAGRAIMQTLEQQVARAPSVTVVDGYSAQQILTRDRRVVGVRARHASGRICDIPCSALVLATGGVGHLYRVTTNPVEARGVGVAMAARAGAIIADAEFVQFHPTAIDIDADPAPLATEALRGEGAIIVDREGRRFLLDATPAGELGPRDIVARCVFASIKAGRGAFLDARAAVGAAFPQKFPTVYGSCMRAGIDPVAQPIPIAPAAHYHMGGVWTDARGRSSLDGLWAIGEVASTGVHGANRLASNSLLEAVVFGARAAADIAAIELPDIDPRVASDRAEPLAHDRDFAVVEQLRDLMSANVGVIRDAAGLTGAMRAIRRLSARTSDIEISNMLTTALMIAASAWVRRESRGAQFRSDFPNADPAFASRSRMTLAEALKLADEVSA</sequence>
<dbReference type="Gene3D" id="1.20.58.100">
    <property type="entry name" value="Fumarate reductase/succinate dehydrogenase flavoprotein-like, C-terminal domain"/>
    <property type="match status" value="1"/>
</dbReference>
<feature type="domain" description="Fumarate reductase/succinate dehydrogenase flavoprotein-like C-terminal" evidence="13">
    <location>
        <begin position="456"/>
        <end position="492"/>
    </location>
</feature>
<reference evidence="14" key="1">
    <citation type="journal article" date="2023" name="Int. J. Syst. Evol. Microbiol.">
        <title>Methylocystis iwaonis sp. nov., a type II methane-oxidizing bacterium from surface soil of a rice paddy field in Japan, and emended description of the genus Methylocystis (ex Whittenbury et al. 1970) Bowman et al. 1993.</title>
        <authorList>
            <person name="Kaise H."/>
            <person name="Sawadogo J.B."/>
            <person name="Alam M.S."/>
            <person name="Ueno C."/>
            <person name="Dianou D."/>
            <person name="Shinjo R."/>
            <person name="Asakawa S."/>
        </authorList>
    </citation>
    <scope>NUCLEOTIDE SEQUENCE</scope>
    <source>
        <strain evidence="14">LMG27198</strain>
    </source>
</reference>
<comment type="cofactor">
    <cofactor evidence="1 11">
        <name>FAD</name>
        <dbReference type="ChEBI" id="CHEBI:57692"/>
    </cofactor>
</comment>
<comment type="subcellular location">
    <subcellularLocation>
        <location evidence="11">Cytoplasm</location>
    </subcellularLocation>
</comment>
<feature type="domain" description="FAD-dependent oxidoreductase 2 FAD-binding" evidence="12">
    <location>
        <begin position="8"/>
        <end position="376"/>
    </location>
</feature>
<keyword evidence="5 11" id="KW-0285">Flavoprotein</keyword>
<evidence type="ECO:0000256" key="8">
    <source>
        <dbReference type="ARBA" id="ARBA00023002"/>
    </source>
</evidence>
<dbReference type="PANTHER" id="PTHR42716:SF2">
    <property type="entry name" value="L-ASPARTATE OXIDASE, CHLOROPLASTIC"/>
    <property type="match status" value="1"/>
</dbReference>
<dbReference type="Gene3D" id="3.90.700.10">
    <property type="entry name" value="Succinate dehydrogenase/fumarate reductase flavoprotein, catalytic domain"/>
    <property type="match status" value="1"/>
</dbReference>
<dbReference type="GO" id="GO:0008734">
    <property type="term" value="F:L-aspartate oxidase activity"/>
    <property type="evidence" value="ECO:0007669"/>
    <property type="project" value="UniProtKB-UniRule"/>
</dbReference>
<evidence type="ECO:0000256" key="2">
    <source>
        <dbReference type="ARBA" id="ARBA00004950"/>
    </source>
</evidence>
<keyword evidence="7 11" id="KW-0274">FAD</keyword>
<dbReference type="PRINTS" id="PR00368">
    <property type="entry name" value="FADPNR"/>
</dbReference>
<dbReference type="NCBIfam" id="NF005701">
    <property type="entry name" value="PRK07512.1"/>
    <property type="match status" value="1"/>
</dbReference>
<dbReference type="Pfam" id="PF00890">
    <property type="entry name" value="FAD_binding_2"/>
    <property type="match status" value="1"/>
</dbReference>
<dbReference type="Proteomes" id="UP001144323">
    <property type="component" value="Unassembled WGS sequence"/>
</dbReference>
<comment type="catalytic activity">
    <reaction evidence="9">
        <text>L-aspartate + O2 = iminosuccinate + H2O2</text>
        <dbReference type="Rhea" id="RHEA:25876"/>
        <dbReference type="ChEBI" id="CHEBI:15379"/>
        <dbReference type="ChEBI" id="CHEBI:16240"/>
        <dbReference type="ChEBI" id="CHEBI:29991"/>
        <dbReference type="ChEBI" id="CHEBI:77875"/>
        <dbReference type="EC" id="1.4.3.16"/>
    </reaction>
    <physiologicalReaction direction="left-to-right" evidence="9">
        <dbReference type="Rhea" id="RHEA:25877"/>
    </physiologicalReaction>
</comment>
<dbReference type="InterPro" id="IPR027477">
    <property type="entry name" value="Succ_DH/fumarate_Rdtase_cat_sf"/>
</dbReference>
<comment type="pathway">
    <text evidence="2 11">Cofactor biosynthesis; NAD(+) biosynthesis; iminoaspartate from L-aspartate (oxidase route): step 1/1.</text>
</comment>
<protein>
    <recommendedName>
        <fullName evidence="4 10">L-aspartate oxidase</fullName>
        <ecNumber evidence="4 10">1.4.3.16</ecNumber>
    </recommendedName>
</protein>
<comment type="function">
    <text evidence="11">Catalyzes the oxidation of L-aspartate to iminoaspartate.</text>
</comment>
<dbReference type="InterPro" id="IPR005288">
    <property type="entry name" value="NadB"/>
</dbReference>
<comment type="similarity">
    <text evidence="3 11">Belongs to the FAD-dependent oxidoreductase 2 family. NadB subfamily.</text>
</comment>
<keyword evidence="15" id="KW-1185">Reference proteome</keyword>
<evidence type="ECO:0000256" key="10">
    <source>
        <dbReference type="NCBIfam" id="TIGR00551"/>
    </source>
</evidence>
<keyword evidence="6 11" id="KW-0662">Pyridine nucleotide biosynthesis</keyword>
<dbReference type="GO" id="GO:0005737">
    <property type="term" value="C:cytoplasm"/>
    <property type="evidence" value="ECO:0007669"/>
    <property type="project" value="UniProtKB-SubCell"/>
</dbReference>
<comment type="caution">
    <text evidence="14">The sequence shown here is derived from an EMBL/GenBank/DDBJ whole genome shotgun (WGS) entry which is preliminary data.</text>
</comment>
<keyword evidence="8 11" id="KW-0560">Oxidoreductase</keyword>
<dbReference type="FunFam" id="3.90.700.10:FF:000002">
    <property type="entry name" value="L-aspartate oxidase"/>
    <property type="match status" value="1"/>
</dbReference>
<organism evidence="14 15">
    <name type="scientific">Methylocystis echinoides</name>
    <dbReference type="NCBI Taxonomy" id="29468"/>
    <lineage>
        <taxon>Bacteria</taxon>
        <taxon>Pseudomonadati</taxon>
        <taxon>Pseudomonadota</taxon>
        <taxon>Alphaproteobacteria</taxon>
        <taxon>Hyphomicrobiales</taxon>
        <taxon>Methylocystaceae</taxon>
        <taxon>Methylocystis</taxon>
    </lineage>
</organism>
<dbReference type="EMBL" id="BSEC01000001">
    <property type="protein sequence ID" value="GLI93172.1"/>
    <property type="molecule type" value="Genomic_DNA"/>
</dbReference>
<evidence type="ECO:0000259" key="13">
    <source>
        <dbReference type="Pfam" id="PF02910"/>
    </source>
</evidence>
<accession>A0A9W6LS68</accession>
<name>A0A9W6LS68_9HYPH</name>
<evidence type="ECO:0000259" key="12">
    <source>
        <dbReference type="Pfam" id="PF00890"/>
    </source>
</evidence>
<dbReference type="GO" id="GO:0034628">
    <property type="term" value="P:'de novo' NAD+ biosynthetic process from L-aspartate"/>
    <property type="evidence" value="ECO:0007669"/>
    <property type="project" value="TreeGrafter"/>
</dbReference>
<dbReference type="InterPro" id="IPR003953">
    <property type="entry name" value="FAD-dep_OxRdtase_2_FAD-bd"/>
</dbReference>
<dbReference type="NCBIfam" id="TIGR00551">
    <property type="entry name" value="nadB"/>
    <property type="match status" value="1"/>
</dbReference>
<dbReference type="SUPFAM" id="SSF46977">
    <property type="entry name" value="Succinate dehydrogenase/fumarate reductase flavoprotein C-terminal domain"/>
    <property type="match status" value="1"/>
</dbReference>
<evidence type="ECO:0000313" key="15">
    <source>
        <dbReference type="Proteomes" id="UP001144323"/>
    </source>
</evidence>
<dbReference type="PANTHER" id="PTHR42716">
    <property type="entry name" value="L-ASPARTATE OXIDASE"/>
    <property type="match status" value="1"/>
</dbReference>
<proteinExistence type="inferred from homology"/>
<evidence type="ECO:0000256" key="7">
    <source>
        <dbReference type="ARBA" id="ARBA00022827"/>
    </source>
</evidence>
<dbReference type="AlphaFoldDB" id="A0A9W6LS68"/>
<evidence type="ECO:0000313" key="14">
    <source>
        <dbReference type="EMBL" id="GLI93172.1"/>
    </source>
</evidence>
<dbReference type="RefSeq" id="WP_281802826.1">
    <property type="nucleotide sequence ID" value="NZ_BSEC01000001.1"/>
</dbReference>
<evidence type="ECO:0000256" key="9">
    <source>
        <dbReference type="ARBA" id="ARBA00048305"/>
    </source>
</evidence>
<dbReference type="SUPFAM" id="SSF51905">
    <property type="entry name" value="FAD/NAD(P)-binding domain"/>
    <property type="match status" value="1"/>
</dbReference>
<evidence type="ECO:0000256" key="3">
    <source>
        <dbReference type="ARBA" id="ARBA00008562"/>
    </source>
</evidence>
<dbReference type="Gene3D" id="3.50.50.60">
    <property type="entry name" value="FAD/NAD(P)-binding domain"/>
    <property type="match status" value="1"/>
</dbReference>
<evidence type="ECO:0000256" key="6">
    <source>
        <dbReference type="ARBA" id="ARBA00022642"/>
    </source>
</evidence>
<gene>
    <name evidence="14" type="primary">nadB</name>
    <name evidence="14" type="ORF">LMG27198_21640</name>
</gene>
<evidence type="ECO:0000256" key="1">
    <source>
        <dbReference type="ARBA" id="ARBA00001974"/>
    </source>
</evidence>
<dbReference type="EC" id="1.4.3.16" evidence="4 10"/>
<evidence type="ECO:0000256" key="11">
    <source>
        <dbReference type="RuleBase" id="RU362049"/>
    </source>
</evidence>
<dbReference type="InterPro" id="IPR015939">
    <property type="entry name" value="Fum_Rdtase/Succ_DH_flav-like_C"/>
</dbReference>
<evidence type="ECO:0000256" key="4">
    <source>
        <dbReference type="ARBA" id="ARBA00012173"/>
    </source>
</evidence>
<dbReference type="InterPro" id="IPR037099">
    <property type="entry name" value="Fum_R/Succ_DH_flav-like_C_sf"/>
</dbReference>